<evidence type="ECO:0000256" key="3">
    <source>
        <dbReference type="ARBA" id="ARBA00023163"/>
    </source>
</evidence>
<dbReference type="PRINTS" id="PR00033">
    <property type="entry name" value="HTHASNC"/>
</dbReference>
<protein>
    <submittedName>
        <fullName evidence="5">Lrp/AsnC family transcriptional regulator</fullName>
    </submittedName>
</protein>
<evidence type="ECO:0000256" key="2">
    <source>
        <dbReference type="ARBA" id="ARBA00023125"/>
    </source>
</evidence>
<dbReference type="SUPFAM" id="SSF46785">
    <property type="entry name" value="Winged helix' DNA-binding domain"/>
    <property type="match status" value="1"/>
</dbReference>
<dbReference type="Gene3D" id="1.10.10.10">
    <property type="entry name" value="Winged helix-like DNA-binding domain superfamily/Winged helix DNA-binding domain"/>
    <property type="match status" value="1"/>
</dbReference>
<reference evidence="5 6" key="1">
    <citation type="submission" date="2023-03" db="EMBL/GenBank/DDBJ databases">
        <title>Roseibium porphyridii sp. nov. and Roseibium rhodosorbium sp. nov. isolated from marine algae, Porphyridium cruentum and Rhodosorus marinus, respectively.</title>
        <authorList>
            <person name="Lee M.W."/>
            <person name="Choi B.J."/>
            <person name="Lee J.K."/>
            <person name="Choi D.G."/>
            <person name="Baek J.H."/>
            <person name="Bayburt H."/>
            <person name="Kim J.M."/>
            <person name="Han D.M."/>
            <person name="Kim K.H."/>
            <person name="Jeon C.O."/>
        </authorList>
    </citation>
    <scope>NUCLEOTIDE SEQUENCE [LARGE SCALE GENOMIC DNA]</scope>
    <source>
        <strain evidence="5 6">KMA01</strain>
    </source>
</reference>
<dbReference type="Gene3D" id="3.30.70.920">
    <property type="match status" value="1"/>
</dbReference>
<dbReference type="PANTHER" id="PTHR30154">
    <property type="entry name" value="LEUCINE-RESPONSIVE REGULATORY PROTEIN"/>
    <property type="match status" value="1"/>
</dbReference>
<dbReference type="InterPro" id="IPR011991">
    <property type="entry name" value="ArsR-like_HTH"/>
</dbReference>
<evidence type="ECO:0000313" key="5">
    <source>
        <dbReference type="EMBL" id="WFE91241.1"/>
    </source>
</evidence>
<evidence type="ECO:0000259" key="4">
    <source>
        <dbReference type="PROSITE" id="PS50956"/>
    </source>
</evidence>
<dbReference type="RefSeq" id="WP_265683531.1">
    <property type="nucleotide sequence ID" value="NZ_CP120863.1"/>
</dbReference>
<dbReference type="InterPro" id="IPR036390">
    <property type="entry name" value="WH_DNA-bd_sf"/>
</dbReference>
<organism evidence="5 6">
    <name type="scientific">Roseibium porphyridii</name>
    <dbReference type="NCBI Taxonomy" id="2866279"/>
    <lineage>
        <taxon>Bacteria</taxon>
        <taxon>Pseudomonadati</taxon>
        <taxon>Pseudomonadota</taxon>
        <taxon>Alphaproteobacteria</taxon>
        <taxon>Hyphomicrobiales</taxon>
        <taxon>Stappiaceae</taxon>
        <taxon>Roseibium</taxon>
    </lineage>
</organism>
<dbReference type="InterPro" id="IPR019887">
    <property type="entry name" value="Tscrpt_reg_AsnC/Lrp_C"/>
</dbReference>
<dbReference type="SUPFAM" id="SSF54909">
    <property type="entry name" value="Dimeric alpha+beta barrel"/>
    <property type="match status" value="1"/>
</dbReference>
<dbReference type="Pfam" id="PF01037">
    <property type="entry name" value="AsnC_trans_reg"/>
    <property type="match status" value="1"/>
</dbReference>
<keyword evidence="2" id="KW-0238">DNA-binding</keyword>
<keyword evidence="6" id="KW-1185">Reference proteome</keyword>
<feature type="domain" description="HTH asnC-type" evidence="4">
    <location>
        <begin position="25"/>
        <end position="86"/>
    </location>
</feature>
<dbReference type="InterPro" id="IPR036388">
    <property type="entry name" value="WH-like_DNA-bd_sf"/>
</dbReference>
<dbReference type="InterPro" id="IPR011008">
    <property type="entry name" value="Dimeric_a/b-barrel"/>
</dbReference>
<name>A0ABY8F6Y9_9HYPH</name>
<accession>A0ABY8F6Y9</accession>
<evidence type="ECO:0000256" key="1">
    <source>
        <dbReference type="ARBA" id="ARBA00023015"/>
    </source>
</evidence>
<keyword evidence="3" id="KW-0804">Transcription</keyword>
<dbReference type="EMBL" id="CP120863">
    <property type="protein sequence ID" value="WFE91241.1"/>
    <property type="molecule type" value="Genomic_DNA"/>
</dbReference>
<dbReference type="Proteomes" id="UP001209803">
    <property type="component" value="Chromosome"/>
</dbReference>
<dbReference type="InterPro" id="IPR000485">
    <property type="entry name" value="AsnC-type_HTH_dom"/>
</dbReference>
<dbReference type="PROSITE" id="PS50956">
    <property type="entry name" value="HTH_ASNC_2"/>
    <property type="match status" value="1"/>
</dbReference>
<dbReference type="Pfam" id="PF13412">
    <property type="entry name" value="HTH_24"/>
    <property type="match status" value="1"/>
</dbReference>
<keyword evidence="1" id="KW-0805">Transcription regulation</keyword>
<dbReference type="PANTHER" id="PTHR30154:SF34">
    <property type="entry name" value="TRANSCRIPTIONAL REGULATOR AZLB"/>
    <property type="match status" value="1"/>
</dbReference>
<sequence length="173" mass="20004">MASFFGRWATKNIEKSGKGDQFQTMDDKDLEILRLVQQDARLTAETISQDVGLSPAAAQKRLKRLRESGVIERDVSVLSPSMLGRDMTIIVDVILERESRRHLDEFKRKMKNAQCVQQCYYTTGEADFTLILTVRDIKEYEQFTQDHFFDESNISRFKTSVVMDRVKVSLDVL</sequence>
<dbReference type="CDD" id="cd00090">
    <property type="entry name" value="HTH_ARSR"/>
    <property type="match status" value="1"/>
</dbReference>
<proteinExistence type="predicted"/>
<evidence type="ECO:0000313" key="6">
    <source>
        <dbReference type="Proteomes" id="UP001209803"/>
    </source>
</evidence>
<dbReference type="InterPro" id="IPR019888">
    <property type="entry name" value="Tscrpt_reg_AsnC-like"/>
</dbReference>
<gene>
    <name evidence="5" type="ORF">K1718_07765</name>
</gene>
<dbReference type="SMART" id="SM00344">
    <property type="entry name" value="HTH_ASNC"/>
    <property type="match status" value="1"/>
</dbReference>